<dbReference type="PANTHER" id="PTHR18952">
    <property type="entry name" value="CARBONIC ANHYDRASE"/>
    <property type="match status" value="1"/>
</dbReference>
<dbReference type="InterPro" id="IPR023561">
    <property type="entry name" value="Carbonic_anhydrase_a-class"/>
</dbReference>
<dbReference type="Proteomes" id="UP001224775">
    <property type="component" value="Unassembled WGS sequence"/>
</dbReference>
<dbReference type="PANTHER" id="PTHR18952:SF265">
    <property type="entry name" value="CARBONIC ANHYDRASE"/>
    <property type="match status" value="1"/>
</dbReference>
<dbReference type="Gene3D" id="3.10.200.10">
    <property type="entry name" value="Alpha carbonic anhydrase"/>
    <property type="match status" value="1"/>
</dbReference>
<reference evidence="7" key="1">
    <citation type="submission" date="2023-06" db="EMBL/GenBank/DDBJ databases">
        <title>Survivors Of The Sea: Transcriptome response of Skeletonema marinoi to long-term dormancy.</title>
        <authorList>
            <person name="Pinder M.I.M."/>
            <person name="Kourtchenko O."/>
            <person name="Robertson E.K."/>
            <person name="Larsson T."/>
            <person name="Maumus F."/>
            <person name="Osuna-Cruz C.M."/>
            <person name="Vancaester E."/>
            <person name="Stenow R."/>
            <person name="Vandepoele K."/>
            <person name="Ploug H."/>
            <person name="Bruchert V."/>
            <person name="Godhe A."/>
            <person name="Topel M."/>
        </authorList>
    </citation>
    <scope>NUCLEOTIDE SEQUENCE</scope>
    <source>
        <strain evidence="7">R05AC</strain>
    </source>
</reference>
<keyword evidence="5" id="KW-0456">Lyase</keyword>
<protein>
    <recommendedName>
        <fullName evidence="2">carbonic anhydrase</fullName>
        <ecNumber evidence="2">4.2.1.1</ecNumber>
    </recommendedName>
</protein>
<sequence>MHPPIFCCRCSGGAERTTSYTLSGGDFFSGIMFDDAPSNVPSAAPNASPSISPSSHPTTAPSNFPTSSPSSSPSTVPTLSSMPSATPSVAPSTEPTVSSVPSATPTLAPSSFPSASPSAFPSTDLEGLTIRSNAFKAMKDTYIMIGSNETFGNDESLRVDGDPKCISLIQFNISSLNGGTEEEPLTVYGAKLILNALTGSDFGGSVSIYYNLDFDEGGANSDSDGSWADLTETYHVGEFGKVTRGNSHTLDIIDAFRKKPLPSTFSVRITSDGNDGVDYSSREGSKGPRVIFDFAYEPTNQTKLAETFGTDAPTLSPTITKTWEDNPVPTNPPSRYFNYDPSSDYGPDRWRKGRGTTDLKQWQNLRTDRNDNKCGSGTRQSPRDLCGDRTRNSCREKHQIRRNSRETLVSKAAKLTRHAEIHPHKLSLKKRRFPDVPRADFSVNGYNSGEQPLIFLDIKTKSEHKICGRRYDVELQYFYLHWYGNLEAVAVLGEVDENMSRPNRTFQQILNYFQRKANKDINACKEKQRRARALFRASKGSEKEDMSTLQDEPGSMEEQAETSDDAVEEPGSGSYKSMTRFLNIVDRRDLSNRHEVNFYDPDDIWHSEWFIGYQGSVTFPPCSQNSAPTTENIQFEHVNPNTCSFDSVHQNESNARPIQKYKGGKYYRCTHRHYPSDAEREDSGVRTGFSNRSKWYGPDKRPFMKPAKGLSRT</sequence>
<feature type="region of interest" description="Disordered" evidence="6">
    <location>
        <begin position="677"/>
        <end position="713"/>
    </location>
</feature>
<evidence type="ECO:0000256" key="6">
    <source>
        <dbReference type="SAM" id="MobiDB-lite"/>
    </source>
</evidence>
<comment type="caution">
    <text evidence="7">The sequence shown here is derived from an EMBL/GenBank/DDBJ whole genome shotgun (WGS) entry which is preliminary data.</text>
</comment>
<feature type="region of interest" description="Disordered" evidence="6">
    <location>
        <begin position="536"/>
        <end position="573"/>
    </location>
</feature>
<dbReference type="InterPro" id="IPR036398">
    <property type="entry name" value="CA_dom_sf"/>
</dbReference>
<organism evidence="7 8">
    <name type="scientific">Skeletonema marinoi</name>
    <dbReference type="NCBI Taxonomy" id="267567"/>
    <lineage>
        <taxon>Eukaryota</taxon>
        <taxon>Sar</taxon>
        <taxon>Stramenopiles</taxon>
        <taxon>Ochrophyta</taxon>
        <taxon>Bacillariophyta</taxon>
        <taxon>Coscinodiscophyceae</taxon>
        <taxon>Thalassiosirophycidae</taxon>
        <taxon>Thalassiosirales</taxon>
        <taxon>Skeletonemataceae</taxon>
        <taxon>Skeletonema</taxon>
        <taxon>Skeletonema marinoi-dohrnii complex</taxon>
    </lineage>
</organism>
<gene>
    <name evidence="7" type="ORF">QTG54_000694</name>
</gene>
<evidence type="ECO:0000313" key="7">
    <source>
        <dbReference type="EMBL" id="KAK1748755.1"/>
    </source>
</evidence>
<evidence type="ECO:0000313" key="8">
    <source>
        <dbReference type="Proteomes" id="UP001224775"/>
    </source>
</evidence>
<dbReference type="SUPFAM" id="SSF51069">
    <property type="entry name" value="Carbonic anhydrase"/>
    <property type="match status" value="1"/>
</dbReference>
<evidence type="ECO:0000256" key="4">
    <source>
        <dbReference type="ARBA" id="ARBA00022833"/>
    </source>
</evidence>
<feature type="compositionally biased region" description="Acidic residues" evidence="6">
    <location>
        <begin position="554"/>
        <end position="568"/>
    </location>
</feature>
<dbReference type="GO" id="GO:0004089">
    <property type="term" value="F:carbonate dehydratase activity"/>
    <property type="evidence" value="ECO:0007669"/>
    <property type="project" value="UniProtKB-EC"/>
</dbReference>
<feature type="region of interest" description="Disordered" evidence="6">
    <location>
        <begin position="309"/>
        <end position="390"/>
    </location>
</feature>
<dbReference type="EC" id="4.2.1.1" evidence="2"/>
<dbReference type="EMBL" id="JATAAI010000001">
    <property type="protein sequence ID" value="KAK1748755.1"/>
    <property type="molecule type" value="Genomic_DNA"/>
</dbReference>
<feature type="region of interest" description="Disordered" evidence="6">
    <location>
        <begin position="39"/>
        <end position="123"/>
    </location>
</feature>
<comment type="similarity">
    <text evidence="1">Belongs to the alpha-carbonic anhydrase family.</text>
</comment>
<evidence type="ECO:0000256" key="1">
    <source>
        <dbReference type="ARBA" id="ARBA00010718"/>
    </source>
</evidence>
<keyword evidence="3" id="KW-0479">Metal-binding</keyword>
<keyword evidence="8" id="KW-1185">Reference proteome</keyword>
<accession>A0AAD9DK60</accession>
<feature type="compositionally biased region" description="Basic and acidic residues" evidence="6">
    <location>
        <begin position="381"/>
        <end position="390"/>
    </location>
</feature>
<proteinExistence type="inferred from homology"/>
<evidence type="ECO:0000256" key="5">
    <source>
        <dbReference type="ARBA" id="ARBA00023239"/>
    </source>
</evidence>
<evidence type="ECO:0000256" key="2">
    <source>
        <dbReference type="ARBA" id="ARBA00012925"/>
    </source>
</evidence>
<evidence type="ECO:0000256" key="3">
    <source>
        <dbReference type="ARBA" id="ARBA00022723"/>
    </source>
</evidence>
<name>A0AAD9DK60_9STRA</name>
<dbReference type="GO" id="GO:0008270">
    <property type="term" value="F:zinc ion binding"/>
    <property type="evidence" value="ECO:0007669"/>
    <property type="project" value="InterPro"/>
</dbReference>
<dbReference type="AlphaFoldDB" id="A0AAD9DK60"/>
<keyword evidence="4" id="KW-0862">Zinc</keyword>